<evidence type="ECO:0000313" key="5">
    <source>
        <dbReference type="EMBL" id="STY45167.1"/>
    </source>
</evidence>
<dbReference type="Proteomes" id="UP000254879">
    <property type="component" value="Unassembled WGS sequence"/>
</dbReference>
<dbReference type="EMBL" id="UGPG01000001">
    <property type="protein sequence ID" value="STY45167.1"/>
    <property type="molecule type" value="Genomic_DNA"/>
</dbReference>
<evidence type="ECO:0000259" key="4">
    <source>
        <dbReference type="Pfam" id="PF00294"/>
    </source>
</evidence>
<evidence type="ECO:0000313" key="6">
    <source>
        <dbReference type="Proteomes" id="UP000254879"/>
    </source>
</evidence>
<keyword evidence="3 5" id="KW-0418">Kinase</keyword>
<dbReference type="PANTHER" id="PTHR43320">
    <property type="entry name" value="SUGAR KINASE"/>
    <property type="match status" value="1"/>
</dbReference>
<evidence type="ECO:0000256" key="3">
    <source>
        <dbReference type="ARBA" id="ARBA00022777"/>
    </source>
</evidence>
<dbReference type="Pfam" id="PF00294">
    <property type="entry name" value="PfkB"/>
    <property type="match status" value="1"/>
</dbReference>
<organism evidence="5 6">
    <name type="scientific">Listeria grayi</name>
    <name type="common">Listeria murrayi</name>
    <dbReference type="NCBI Taxonomy" id="1641"/>
    <lineage>
        <taxon>Bacteria</taxon>
        <taxon>Bacillati</taxon>
        <taxon>Bacillota</taxon>
        <taxon>Bacilli</taxon>
        <taxon>Bacillales</taxon>
        <taxon>Listeriaceae</taxon>
        <taxon>Listeria</taxon>
    </lineage>
</organism>
<dbReference type="GO" id="GO:0047590">
    <property type="term" value="F:5-dehydro-2-deoxygluconokinase activity"/>
    <property type="evidence" value="ECO:0007669"/>
    <property type="project" value="UniProtKB-EC"/>
</dbReference>
<dbReference type="InterPro" id="IPR052700">
    <property type="entry name" value="Carb_kinase_PfkB-like"/>
</dbReference>
<gene>
    <name evidence="5" type="primary">iolC_2</name>
    <name evidence="5" type="ORF">NCTC10815_02542</name>
</gene>
<dbReference type="InterPro" id="IPR011611">
    <property type="entry name" value="PfkB_dom"/>
</dbReference>
<dbReference type="Gene3D" id="3.40.1190.20">
    <property type="match status" value="1"/>
</dbReference>
<dbReference type="SUPFAM" id="SSF53613">
    <property type="entry name" value="Ribokinase-like"/>
    <property type="match status" value="1"/>
</dbReference>
<evidence type="ECO:0000256" key="2">
    <source>
        <dbReference type="ARBA" id="ARBA00022679"/>
    </source>
</evidence>
<evidence type="ECO:0000256" key="1">
    <source>
        <dbReference type="ARBA" id="ARBA00010688"/>
    </source>
</evidence>
<dbReference type="RefSeq" id="WP_115346211.1">
    <property type="nucleotide sequence ID" value="NZ_UGPG01000001.1"/>
</dbReference>
<dbReference type="CDD" id="cd01166">
    <property type="entry name" value="KdgK"/>
    <property type="match status" value="1"/>
</dbReference>
<dbReference type="PANTHER" id="PTHR43320:SF2">
    <property type="entry name" value="2-DEHYDRO-3-DEOXYGLUCONOKINASE_2-DEHYDRO-3-DEOXYGALACTONOKINASE"/>
    <property type="match status" value="1"/>
</dbReference>
<sequence>MKILSYGEANIRYTPPGKQLLEQTNQLTYQITGTGVNLLASLGAFGIDTYLLTALPANRIGTMARSQINKYGISDKFIHYKGEFMGSYFVEMGFGERPSMVTYQNRSESAFCKAETADYPIVEAVRAVDLVHICGITALLNEATYETGIRLAAEAKKQHKKVYFDFNYRPSLNKDKTTAEIKERYEALLANSDIVFGGKRDLFELLEMEQGEVGADNFEETIQVFRKRYQIEALIGTERTYEDGKHYLLGFIAGEELQRSTRKEVKTLDRIGAGDAFAAGIIYGDIKQLGTAETLKFAVANAILAHTTEGDVPLMSLEAVYRYLEETHQELIR</sequence>
<proteinExistence type="inferred from homology"/>
<accession>A0A378MFL5</accession>
<dbReference type="EC" id="2.7.1.92" evidence="5"/>
<comment type="similarity">
    <text evidence="1">Belongs to the carbohydrate kinase PfkB family.</text>
</comment>
<name>A0A378MFL5_LISGR</name>
<protein>
    <submittedName>
        <fullName evidence="5">5-dehydro-2-deoxygluconokinase</fullName>
        <ecNumber evidence="5">2.7.1.92</ecNumber>
    </submittedName>
</protein>
<keyword evidence="2 5" id="KW-0808">Transferase</keyword>
<dbReference type="AlphaFoldDB" id="A0A378MFL5"/>
<dbReference type="InterPro" id="IPR029056">
    <property type="entry name" value="Ribokinase-like"/>
</dbReference>
<feature type="domain" description="Carbohydrate kinase PfkB" evidence="4">
    <location>
        <begin position="2"/>
        <end position="311"/>
    </location>
</feature>
<reference evidence="5 6" key="1">
    <citation type="submission" date="2018-06" db="EMBL/GenBank/DDBJ databases">
        <authorList>
            <consortium name="Pathogen Informatics"/>
            <person name="Doyle S."/>
        </authorList>
    </citation>
    <scope>NUCLEOTIDE SEQUENCE [LARGE SCALE GENOMIC DNA]</scope>
    <source>
        <strain evidence="6">NCTC 10815</strain>
    </source>
</reference>